<keyword evidence="3" id="KW-0408">Iron</keyword>
<dbReference type="Proteomes" id="UP000320781">
    <property type="component" value="Unassembled WGS sequence"/>
</dbReference>
<dbReference type="InterPro" id="IPR042243">
    <property type="entry name" value="HypD_1"/>
</dbReference>
<evidence type="ECO:0000256" key="1">
    <source>
        <dbReference type="ARBA" id="ARBA00007888"/>
    </source>
</evidence>
<dbReference type="GO" id="GO:0005506">
    <property type="term" value="F:iron ion binding"/>
    <property type="evidence" value="ECO:0007669"/>
    <property type="project" value="TreeGrafter"/>
</dbReference>
<protein>
    <submittedName>
        <fullName evidence="4">Hydrogenase formation protein HypD</fullName>
    </submittedName>
</protein>
<gene>
    <name evidence="4" type="primary">hypD</name>
    <name evidence="4" type="ORF">E3J95_03055</name>
</gene>
<dbReference type="GO" id="GO:0070025">
    <property type="term" value="F:carbon monoxide binding"/>
    <property type="evidence" value="ECO:0007669"/>
    <property type="project" value="TreeGrafter"/>
</dbReference>
<reference evidence="4 5" key="1">
    <citation type="submission" date="2019-03" db="EMBL/GenBank/DDBJ databases">
        <title>Metabolic potential of uncultured bacteria and archaea associated with petroleum seepage in deep-sea sediments.</title>
        <authorList>
            <person name="Dong X."/>
            <person name="Hubert C."/>
        </authorList>
    </citation>
    <scope>NUCLEOTIDE SEQUENCE [LARGE SCALE GENOMIC DNA]</scope>
    <source>
        <strain evidence="4">E44_bin92</strain>
    </source>
</reference>
<comment type="similarity">
    <text evidence="1">Belongs to the HypD family.</text>
</comment>
<organism evidence="4 5">
    <name type="scientific">Aerophobetes bacterium</name>
    <dbReference type="NCBI Taxonomy" id="2030807"/>
    <lineage>
        <taxon>Bacteria</taxon>
        <taxon>Candidatus Aerophobota</taxon>
    </lineage>
</organism>
<comment type="caution">
    <text evidence="4">The sequence shown here is derived from an EMBL/GenBank/DDBJ whole genome shotgun (WGS) entry which is preliminary data.</text>
</comment>
<dbReference type="PANTHER" id="PTHR30149:SF0">
    <property type="entry name" value="HYDROGENASE MATURATION FACTOR HYPD"/>
    <property type="match status" value="1"/>
</dbReference>
<dbReference type="PANTHER" id="PTHR30149">
    <property type="entry name" value="HYDROGENASE PROTEIN ASSEMBLY PROTEIN HYPD"/>
    <property type="match status" value="1"/>
</dbReference>
<proteinExistence type="inferred from homology"/>
<name>A0A523QK38_UNCAE</name>
<evidence type="ECO:0000256" key="2">
    <source>
        <dbReference type="ARBA" id="ARBA00022723"/>
    </source>
</evidence>
<dbReference type="EMBL" id="SOKU01000141">
    <property type="protein sequence ID" value="TES86011.1"/>
    <property type="molecule type" value="Genomic_DNA"/>
</dbReference>
<dbReference type="GO" id="GO:0051539">
    <property type="term" value="F:4 iron, 4 sulfur cluster binding"/>
    <property type="evidence" value="ECO:0007669"/>
    <property type="project" value="TreeGrafter"/>
</dbReference>
<evidence type="ECO:0000313" key="5">
    <source>
        <dbReference type="Proteomes" id="UP000320781"/>
    </source>
</evidence>
<accession>A0A523QK38</accession>
<dbReference type="PIRSF" id="PIRSF005622">
    <property type="entry name" value="Hydrgn_mat_hypD"/>
    <property type="match status" value="1"/>
</dbReference>
<dbReference type="AlphaFoldDB" id="A0A523QK38"/>
<sequence length="367" mass="40685">MKYLTEFRQKEPARGVARKIHQLMEDIGREISLMEVCGTHTTVVFRYGITELLPKKLHLISGPGCPVCVTANDYIDKAIAYCHQDKVIIATFGDMMKVPGSRSSLAQETSEGYQVKVVYSSLEAIKIAQKNHENKIIFLGIGFETTAPTVAASILMASDEDVSNYLVLSGHKIMPPAMQALVKDHQIGIDGFLCPGHVSTITGSKIYEFLAREYHVPCVVAGFEPLDILESIHRLLDQIKSGQAKVENEYRRAVTYQGNVKAQKLMEKVFEKESTSWRGIGEIPGSGLRIRKEYSSFDAEMQLPVKVEKSREHPECICGDILRGLKSPLDCALFRRVCTPSHPVGACMVSSEGTCAAYYKYAEGEGE</sequence>
<keyword evidence="2" id="KW-0479">Metal-binding</keyword>
<dbReference type="InterPro" id="IPR002780">
    <property type="entry name" value="Hyd_form_HypD"/>
</dbReference>
<evidence type="ECO:0000256" key="3">
    <source>
        <dbReference type="ARBA" id="ARBA00023004"/>
    </source>
</evidence>
<dbReference type="Gene3D" id="3.40.50.11750">
    <property type="entry name" value="HypD, alpha/beta domain 1"/>
    <property type="match status" value="2"/>
</dbReference>
<evidence type="ECO:0000313" key="4">
    <source>
        <dbReference type="EMBL" id="TES86011.1"/>
    </source>
</evidence>
<dbReference type="Gene3D" id="6.10.20.100">
    <property type="match status" value="1"/>
</dbReference>
<dbReference type="InterPro" id="IPR042244">
    <property type="entry name" value="HypD_2_sf"/>
</dbReference>
<dbReference type="NCBIfam" id="TIGR00075">
    <property type="entry name" value="hypD"/>
    <property type="match status" value="1"/>
</dbReference>
<dbReference type="GO" id="GO:0051604">
    <property type="term" value="P:protein maturation"/>
    <property type="evidence" value="ECO:0007669"/>
    <property type="project" value="TreeGrafter"/>
</dbReference>
<dbReference type="Pfam" id="PF01924">
    <property type="entry name" value="HypD"/>
    <property type="match status" value="1"/>
</dbReference>